<name>A0A7D3V8L0_9VIRU</name>
<keyword evidence="3" id="KW-1185">Reference proteome</keyword>
<accession>A0A7D3V8L0</accession>
<dbReference type="EMBL" id="MT418680">
    <property type="protein sequence ID" value="QKF93697.1"/>
    <property type="molecule type" value="Genomic_DNA"/>
</dbReference>
<dbReference type="Proteomes" id="UP001162001">
    <property type="component" value="Segment"/>
</dbReference>
<reference evidence="2 3" key="1">
    <citation type="submission" date="2020-04" db="EMBL/GenBank/DDBJ databases">
        <title>Advantages and limits of metagenomic assembly and binning of a giant virus.</title>
        <authorList>
            <person name="Schulz F."/>
            <person name="Andreani J."/>
            <person name="Francis R."/>
            <person name="Boudjemaa H."/>
            <person name="Bou Khalil J.Y."/>
            <person name="Lee J."/>
            <person name="La Scola B."/>
            <person name="Woyke T."/>
        </authorList>
    </citation>
    <scope>NUCLEOTIDE SEQUENCE [LARGE SCALE GENOMIC DNA]</scope>
    <source>
        <strain evidence="2 3">FV1/VV64</strain>
    </source>
</reference>
<dbReference type="Pfam" id="PF21831">
    <property type="entry name" value="DUF6891"/>
    <property type="match status" value="1"/>
</dbReference>
<dbReference type="InterPro" id="IPR054186">
    <property type="entry name" value="DUF6891"/>
</dbReference>
<feature type="domain" description="DUF6891" evidence="1">
    <location>
        <begin position="38"/>
        <end position="169"/>
    </location>
</feature>
<evidence type="ECO:0000313" key="3">
    <source>
        <dbReference type="Proteomes" id="UP001162001"/>
    </source>
</evidence>
<evidence type="ECO:0000259" key="1">
    <source>
        <dbReference type="Pfam" id="PF21831"/>
    </source>
</evidence>
<protein>
    <recommendedName>
        <fullName evidence="1">DUF6891 domain-containing protein</fullName>
    </recommendedName>
</protein>
<sequence>MNNEDFDSIGDEKRLDTFKKAVEKDFMVKFNNLDADDEDELDEKIDAIKNSDTYRKYERIWNRFADLCETNNILARADWTCCNTCGNSEIDREKDRMEKSCNKKYVGYVFYHLQESDRIYTQCQEDKEEIKVWLGWGYFDNLDEENDTKCIKLAEKIYKIALDAGCDLDYTDISQKLEFKATLKN</sequence>
<evidence type="ECO:0000313" key="2">
    <source>
        <dbReference type="EMBL" id="QKF93697.1"/>
    </source>
</evidence>
<proteinExistence type="predicted"/>
<gene>
    <name evidence="2" type="ORF">Fadolivirus_1_239</name>
</gene>
<organism evidence="2 3">
    <name type="scientific">Fadolivirus FV1/VV64</name>
    <dbReference type="NCBI Taxonomy" id="3070911"/>
    <lineage>
        <taxon>Viruses</taxon>
        <taxon>Varidnaviria</taxon>
        <taxon>Bamfordvirae</taxon>
        <taxon>Nucleocytoviricota</taxon>
        <taxon>Megaviricetes</taxon>
        <taxon>Imitervirales</taxon>
        <taxon>Mimiviridae</taxon>
        <taxon>Klosneuvirinae</taxon>
        <taxon>Fadolivirus</taxon>
        <taxon>Fadolivirus algeromassiliense</taxon>
    </lineage>
</organism>